<evidence type="ECO:0000256" key="2">
    <source>
        <dbReference type="ARBA" id="ARBA00004760"/>
    </source>
</evidence>
<feature type="binding site" evidence="13">
    <location>
        <position position="102"/>
    </location>
    <ligand>
        <name>Ca(2+)</name>
        <dbReference type="ChEBI" id="CHEBI:29108"/>
    </ligand>
</feature>
<keyword evidence="6 15" id="KW-0378">Hydrolase</keyword>
<evidence type="ECO:0000256" key="12">
    <source>
        <dbReference type="ARBA" id="ARBA00049511"/>
    </source>
</evidence>
<evidence type="ECO:0000256" key="6">
    <source>
        <dbReference type="ARBA" id="ARBA00022801"/>
    </source>
</evidence>
<feature type="transmembrane region" description="Helical" evidence="15">
    <location>
        <begin position="256"/>
        <end position="273"/>
    </location>
</feature>
<evidence type="ECO:0000256" key="14">
    <source>
        <dbReference type="PIRSR" id="PIRSR608901-2"/>
    </source>
</evidence>
<evidence type="ECO:0000256" key="3">
    <source>
        <dbReference type="ARBA" id="ARBA00004991"/>
    </source>
</evidence>
<feature type="transmembrane region" description="Helical" evidence="15">
    <location>
        <begin position="205"/>
        <end position="222"/>
    </location>
</feature>
<keyword evidence="14" id="KW-0862">Zinc</keyword>
<comment type="caution">
    <text evidence="15">Lacks conserved residue(s) required for the propagation of feature annotation.</text>
</comment>
<keyword evidence="15" id="KW-0443">Lipid metabolism</keyword>
<evidence type="ECO:0000256" key="13">
    <source>
        <dbReference type="PIRSR" id="PIRSR608901-1"/>
    </source>
</evidence>
<evidence type="ECO:0000256" key="8">
    <source>
        <dbReference type="ARBA" id="ARBA00022989"/>
    </source>
</evidence>
<feature type="binding site" evidence="13">
    <location>
        <position position="104"/>
    </location>
    <ligand>
        <name>Ca(2+)</name>
        <dbReference type="ChEBI" id="CHEBI:29108"/>
    </ligand>
</feature>
<feature type="binding site" evidence="14">
    <location>
        <position position="163"/>
    </location>
    <ligand>
        <name>Zn(2+)</name>
        <dbReference type="ChEBI" id="CHEBI:29105"/>
        <note>catalytic</note>
    </ligand>
</feature>
<feature type="binding site" evidence="13">
    <location>
        <position position="100"/>
    </location>
    <ligand>
        <name>Ca(2+)</name>
        <dbReference type="ChEBI" id="CHEBI:29108"/>
    </ligand>
</feature>
<feature type="binding site" evidence="13">
    <location>
        <position position="99"/>
    </location>
    <ligand>
        <name>Ca(2+)</name>
        <dbReference type="ChEBI" id="CHEBI:29108"/>
    </ligand>
</feature>
<dbReference type="AlphaFoldDB" id="A0ABC9XT84"/>
<feature type="transmembrane region" description="Helical" evidence="15">
    <location>
        <begin position="293"/>
        <end position="314"/>
    </location>
</feature>
<keyword evidence="17" id="KW-1185">Reference proteome</keyword>
<feature type="transmembrane region" description="Helical" evidence="15">
    <location>
        <begin position="228"/>
        <end position="244"/>
    </location>
</feature>
<dbReference type="GO" id="GO:0016020">
    <property type="term" value="C:membrane"/>
    <property type="evidence" value="ECO:0007669"/>
    <property type="project" value="UniProtKB-SubCell"/>
</dbReference>
<evidence type="ECO:0000256" key="7">
    <source>
        <dbReference type="ARBA" id="ARBA00022919"/>
    </source>
</evidence>
<organism evidence="16 17">
    <name type="scientific">Grus japonensis</name>
    <name type="common">Japanese crane</name>
    <name type="synonym">Red-crowned crane</name>
    <dbReference type="NCBI Taxonomy" id="30415"/>
    <lineage>
        <taxon>Eukaryota</taxon>
        <taxon>Metazoa</taxon>
        <taxon>Chordata</taxon>
        <taxon>Craniata</taxon>
        <taxon>Vertebrata</taxon>
        <taxon>Euteleostomi</taxon>
        <taxon>Archelosauria</taxon>
        <taxon>Archosauria</taxon>
        <taxon>Dinosauria</taxon>
        <taxon>Saurischia</taxon>
        <taxon>Theropoda</taxon>
        <taxon>Coelurosauria</taxon>
        <taxon>Aves</taxon>
        <taxon>Neognathae</taxon>
        <taxon>Neoaves</taxon>
        <taxon>Gruiformes</taxon>
        <taxon>Gruidae</taxon>
        <taxon>Grus</taxon>
    </lineage>
</organism>
<evidence type="ECO:0000256" key="11">
    <source>
        <dbReference type="ARBA" id="ARBA00048323"/>
    </source>
</evidence>
<comment type="caution">
    <text evidence="16">The sequence shown here is derived from an EMBL/GenBank/DDBJ whole genome shotgun (WGS) entry which is preliminary data.</text>
</comment>
<keyword evidence="7" id="KW-0746">Sphingolipid metabolism</keyword>
<evidence type="ECO:0000313" key="17">
    <source>
        <dbReference type="Proteomes" id="UP001623348"/>
    </source>
</evidence>
<keyword evidence="5 15" id="KW-0812">Transmembrane</keyword>
<feature type="binding site" evidence="14">
    <location>
        <position position="295"/>
    </location>
    <ligand>
        <name>Zn(2+)</name>
        <dbReference type="ChEBI" id="CHEBI:29105"/>
        <note>catalytic</note>
    </ligand>
</feature>
<comment type="pathway">
    <text evidence="3">Sphingolipid metabolism.</text>
</comment>
<evidence type="ECO:0000256" key="15">
    <source>
        <dbReference type="RuleBase" id="RU364079"/>
    </source>
</evidence>
<evidence type="ECO:0000313" key="16">
    <source>
        <dbReference type="EMBL" id="GAB0200642.1"/>
    </source>
</evidence>
<reference evidence="16 17" key="1">
    <citation type="submission" date="2024-06" db="EMBL/GenBank/DDBJ databases">
        <title>The draft genome of Grus japonensis, version 3.</title>
        <authorList>
            <person name="Nabeshima K."/>
            <person name="Suzuki S."/>
            <person name="Onuma M."/>
        </authorList>
    </citation>
    <scope>NUCLEOTIDE SEQUENCE [LARGE SCALE GENOMIC DNA]</scope>
    <source>
        <strain evidence="16 17">451A</strain>
    </source>
</reference>
<proteinExistence type="inferred from homology"/>
<comment type="function">
    <text evidence="15">Hydrolyzes the sphingolipid ceramide into sphingosine and free fatty acid.</text>
</comment>
<keyword evidence="13" id="KW-0106">Calcium</keyword>
<keyword evidence="13" id="KW-0479">Metal-binding</keyword>
<protein>
    <recommendedName>
        <fullName evidence="15">Alkaline ceramidase</fullName>
        <ecNumber evidence="15">3.5.1.-</ecNumber>
    </recommendedName>
</protein>
<feature type="transmembrane region" description="Helical" evidence="15">
    <location>
        <begin position="145"/>
        <end position="164"/>
    </location>
</feature>
<evidence type="ECO:0000256" key="10">
    <source>
        <dbReference type="ARBA" id="ARBA00047401"/>
    </source>
</evidence>
<comment type="pathway">
    <text evidence="2">Lipid metabolism; sphingolipid metabolism.</text>
</comment>
<dbReference type="Pfam" id="PF05875">
    <property type="entry name" value="Ceramidase"/>
    <property type="match status" value="1"/>
</dbReference>
<dbReference type="GO" id="GO:0017040">
    <property type="term" value="F:N-acylsphingosine amidohydrolase activity"/>
    <property type="evidence" value="ECO:0007669"/>
    <property type="project" value="UniProtKB-EC"/>
</dbReference>
<gene>
    <name evidence="16" type="ORF">GRJ2_002529700</name>
</gene>
<comment type="catalytic activity">
    <reaction evidence="12">
        <text>an N-acylsphinganine + H2O = sphinganine + a fatty acid</text>
        <dbReference type="Rhea" id="RHEA:33551"/>
        <dbReference type="ChEBI" id="CHEBI:15377"/>
        <dbReference type="ChEBI" id="CHEBI:28868"/>
        <dbReference type="ChEBI" id="CHEBI:31488"/>
        <dbReference type="ChEBI" id="CHEBI:57817"/>
    </reaction>
    <physiologicalReaction direction="left-to-right" evidence="12">
        <dbReference type="Rhea" id="RHEA:33552"/>
    </physiologicalReaction>
</comment>
<dbReference type="PANTHER" id="PTHR46139">
    <property type="entry name" value="ALKALINE CERAMIDASE"/>
    <property type="match status" value="1"/>
</dbReference>
<dbReference type="EC" id="3.5.1.-" evidence="15"/>
<feature type="transmembrane region" description="Helical" evidence="15">
    <location>
        <begin position="176"/>
        <end position="193"/>
    </location>
</feature>
<comment type="catalytic activity">
    <reaction evidence="10">
        <text>N-(9Z-octadecenoyl)-sphing-4-enine + H2O = sphing-4-enine + (9Z)-octadecenoate</text>
        <dbReference type="Rhea" id="RHEA:41299"/>
        <dbReference type="ChEBI" id="CHEBI:15377"/>
        <dbReference type="ChEBI" id="CHEBI:30823"/>
        <dbReference type="ChEBI" id="CHEBI:57756"/>
        <dbReference type="ChEBI" id="CHEBI:77996"/>
    </reaction>
    <physiologicalReaction direction="left-to-right" evidence="10">
        <dbReference type="Rhea" id="RHEA:41300"/>
    </physiologicalReaction>
</comment>
<comment type="similarity">
    <text evidence="4 15">Belongs to the alkaline ceramidase family.</text>
</comment>
<dbReference type="InterPro" id="IPR008901">
    <property type="entry name" value="ACER"/>
</dbReference>
<sequence length="349" mass="40337">MGEVRVSGAAAACGPSTNNARNYRHGYYRFVLPQDFGSPIKEPRPRETTEKNLSQRAYKRHVAPAGNGLQVPQAPKCTPDVRGGPTMPSIFSYQSAEVDWCEGNFERSTIIAEYYNTISNVSFFVLSPALVYLNRQYCQQRALPLYFVSGLLFCVGIFSMYFHMTLSYVGQLLDELSILWTLAVAYSFWYPKVYFPRCIKSRKHFFWLSGVTTVISTLMSFIKPAFNAYALNCIAFHLLYLTWCELKKCNDKRVHRMAAAMVVWWVLAISSWISDRWLCGLWQAINFPYFHSFWHVLIAMSLLYCCPLVIYFDVNYEMPSFKPKLGYWPSDSWPVVVPYITLEEPHKQC</sequence>
<evidence type="ECO:0000256" key="1">
    <source>
        <dbReference type="ARBA" id="ARBA00004141"/>
    </source>
</evidence>
<keyword evidence="8 15" id="KW-1133">Transmembrane helix</keyword>
<dbReference type="EMBL" id="BAAFJT010000028">
    <property type="protein sequence ID" value="GAB0200642.1"/>
    <property type="molecule type" value="Genomic_DNA"/>
</dbReference>
<accession>A0ABC9XT84</accession>
<keyword evidence="9 15" id="KW-0472">Membrane</keyword>
<comment type="cofactor">
    <cofactor evidence="14">
        <name>Zn(2+)</name>
        <dbReference type="ChEBI" id="CHEBI:29105"/>
    </cofactor>
</comment>
<feature type="binding site" evidence="13">
    <location>
        <position position="113"/>
    </location>
    <ligand>
        <name>Ca(2+)</name>
        <dbReference type="ChEBI" id="CHEBI:29108"/>
    </ligand>
</feature>
<dbReference type="PANTHER" id="PTHR46139:SF2">
    <property type="entry name" value="ALKALINE CERAMIDASE 1"/>
    <property type="match status" value="1"/>
</dbReference>
<comment type="catalytic activity">
    <reaction evidence="11">
        <text>an N-acylsphing-4-enine + H2O = sphing-4-enine + a fatty acid</text>
        <dbReference type="Rhea" id="RHEA:20856"/>
        <dbReference type="ChEBI" id="CHEBI:15377"/>
        <dbReference type="ChEBI" id="CHEBI:28868"/>
        <dbReference type="ChEBI" id="CHEBI:52639"/>
        <dbReference type="ChEBI" id="CHEBI:57756"/>
        <dbReference type="EC" id="3.5.1.23"/>
    </reaction>
    <physiologicalReaction direction="left-to-right" evidence="11">
        <dbReference type="Rhea" id="RHEA:20857"/>
    </physiologicalReaction>
</comment>
<evidence type="ECO:0000256" key="5">
    <source>
        <dbReference type="ARBA" id="ARBA00022692"/>
    </source>
</evidence>
<evidence type="ECO:0000256" key="4">
    <source>
        <dbReference type="ARBA" id="ARBA00009780"/>
    </source>
</evidence>
<dbReference type="Proteomes" id="UP001623348">
    <property type="component" value="Unassembled WGS sequence"/>
</dbReference>
<feature type="binding site" evidence="14">
    <location>
        <position position="291"/>
    </location>
    <ligand>
        <name>Zn(2+)</name>
        <dbReference type="ChEBI" id="CHEBI:29105"/>
        <note>catalytic</note>
    </ligand>
</feature>
<comment type="subcellular location">
    <subcellularLocation>
        <location evidence="1">Membrane</location>
        <topology evidence="1">Multi-pass membrane protein</topology>
    </subcellularLocation>
</comment>
<evidence type="ECO:0000256" key="9">
    <source>
        <dbReference type="ARBA" id="ARBA00023136"/>
    </source>
</evidence>
<dbReference type="GO" id="GO:0046512">
    <property type="term" value="P:sphingosine biosynthetic process"/>
    <property type="evidence" value="ECO:0007669"/>
    <property type="project" value="UniProtKB-ARBA"/>
</dbReference>
<name>A0ABC9XT84_GRUJA</name>